<evidence type="ECO:0000313" key="2">
    <source>
        <dbReference type="Proteomes" id="UP001520878"/>
    </source>
</evidence>
<accession>A0ABS8GFD3</accession>
<reference evidence="1 2" key="1">
    <citation type="submission" date="2021-10" db="EMBL/GenBank/DDBJ databases">
        <title>Draft genome of Aestuariibacter halophilus JC2043.</title>
        <authorList>
            <person name="Emsley S.A."/>
            <person name="Pfannmuller K.M."/>
            <person name="Ushijima B."/>
            <person name="Saw J.H."/>
            <person name="Videau P."/>
        </authorList>
    </citation>
    <scope>NUCLEOTIDE SEQUENCE [LARGE SCALE GENOMIC DNA]</scope>
    <source>
        <strain evidence="1 2">JC2043</strain>
    </source>
</reference>
<proteinExistence type="predicted"/>
<evidence type="ECO:0008006" key="3">
    <source>
        <dbReference type="Google" id="ProtNLM"/>
    </source>
</evidence>
<sequence length="193" mass="22117">MSDFLLGYGSLLSHDSRTHYSALSDHAVAVNVKGWQRGWVTRSMTELQTYVGAWPVAHATLNAVLLPVDGFSADFRKREQDYTFEQVDPAQVSSAQPQDPLPVTLRDSRIWICHTRARQPANPDYPVSQSYVDTCLTGCLEVGGHDFAQAFIDTTHWQDVHWHWDRHEPIYPRRARNTQPHWQVIDALLKPNR</sequence>
<evidence type="ECO:0000313" key="1">
    <source>
        <dbReference type="EMBL" id="MCC2617911.1"/>
    </source>
</evidence>
<name>A0ABS8GFD3_9ALTE</name>
<dbReference type="Proteomes" id="UP001520878">
    <property type="component" value="Unassembled WGS sequence"/>
</dbReference>
<gene>
    <name evidence="1" type="ORF">LJ739_16785</name>
</gene>
<dbReference type="EMBL" id="JAJEWP010000006">
    <property type="protein sequence ID" value="MCC2617911.1"/>
    <property type="molecule type" value="Genomic_DNA"/>
</dbReference>
<protein>
    <recommendedName>
        <fullName evidence="3">Gamma-glutamylcyclotransferase</fullName>
    </recommendedName>
</protein>
<organism evidence="1 2">
    <name type="scientific">Fluctibacter halophilus</name>
    <dbReference type="NCBI Taxonomy" id="226011"/>
    <lineage>
        <taxon>Bacteria</taxon>
        <taxon>Pseudomonadati</taxon>
        <taxon>Pseudomonadota</taxon>
        <taxon>Gammaproteobacteria</taxon>
        <taxon>Alteromonadales</taxon>
        <taxon>Alteromonadaceae</taxon>
        <taxon>Fluctibacter</taxon>
    </lineage>
</organism>
<comment type="caution">
    <text evidence="1">The sequence shown here is derived from an EMBL/GenBank/DDBJ whole genome shotgun (WGS) entry which is preliminary data.</text>
</comment>
<keyword evidence="2" id="KW-1185">Reference proteome</keyword>
<dbReference type="RefSeq" id="WP_229162327.1">
    <property type="nucleotide sequence ID" value="NZ_JAJEWP010000006.1"/>
</dbReference>